<keyword evidence="10" id="KW-1185">Reference proteome</keyword>
<dbReference type="GO" id="GO:0004864">
    <property type="term" value="F:protein phosphatase inhibitor activity"/>
    <property type="evidence" value="ECO:0007669"/>
    <property type="project" value="UniProtKB-KW"/>
</dbReference>
<dbReference type="AlphaFoldDB" id="A0A8T2RX38"/>
<dbReference type="CDD" id="cd07821">
    <property type="entry name" value="PYR_PYL_RCAR_like"/>
    <property type="match status" value="1"/>
</dbReference>
<evidence type="ECO:0000256" key="1">
    <source>
        <dbReference type="ARBA" id="ARBA00004123"/>
    </source>
</evidence>
<accession>A0A8T2RX38</accession>
<evidence type="ECO:0000256" key="6">
    <source>
        <dbReference type="ARBA" id="ARBA00023170"/>
    </source>
</evidence>
<gene>
    <name evidence="9" type="ORF">KP509_24G046400</name>
</gene>
<evidence type="ECO:0000256" key="3">
    <source>
        <dbReference type="ARBA" id="ARBA00008594"/>
    </source>
</evidence>
<dbReference type="InterPro" id="IPR019587">
    <property type="entry name" value="Polyketide_cyclase/dehydratase"/>
</dbReference>
<dbReference type="SUPFAM" id="SSF55961">
    <property type="entry name" value="Bet v1-like"/>
    <property type="match status" value="1"/>
</dbReference>
<dbReference type="Proteomes" id="UP000825935">
    <property type="component" value="Chromosome 24"/>
</dbReference>
<dbReference type="GO" id="GO:0010427">
    <property type="term" value="F:abscisic acid binding"/>
    <property type="evidence" value="ECO:0007669"/>
    <property type="project" value="TreeGrafter"/>
</dbReference>
<comment type="similarity">
    <text evidence="3">Belongs to the PYR/PYL/RCAR abscisic acid intracellular receptor family.</text>
</comment>
<comment type="caution">
    <text evidence="9">The sequence shown here is derived from an EMBL/GenBank/DDBJ whole genome shotgun (WGS) entry which is preliminary data.</text>
</comment>
<dbReference type="GO" id="GO:0009738">
    <property type="term" value="P:abscisic acid-activated signaling pathway"/>
    <property type="evidence" value="ECO:0007669"/>
    <property type="project" value="UniProtKB-KW"/>
</dbReference>
<protein>
    <submittedName>
        <fullName evidence="9">Uncharacterized protein</fullName>
    </submittedName>
</protein>
<evidence type="ECO:0000256" key="4">
    <source>
        <dbReference type="ARBA" id="ARBA00022490"/>
    </source>
</evidence>
<keyword evidence="6" id="KW-0675">Receptor</keyword>
<dbReference type="Gene3D" id="3.30.530.20">
    <property type="match status" value="1"/>
</dbReference>
<dbReference type="PANTHER" id="PTHR31213:SF138">
    <property type="entry name" value="ABSCISIC ACID RECEPTOR PYL6"/>
    <property type="match status" value="1"/>
</dbReference>
<evidence type="ECO:0000256" key="7">
    <source>
        <dbReference type="ARBA" id="ARBA00023242"/>
    </source>
</evidence>
<sequence length="220" mass="25450">MTSITAEEEAALIERYHRNNIAPGQTCKVQTKRINAPIETVWSFVRRFDNPREFRSTITRCEIINDIVPDTIGCIRRVEIIPGMSVKESVERLHTFDEINYQIGFELIGGDLGLEHFRSLITLHPDIENGQPGTLVIDSYAVDVPEGRSESELHRYMRGTAMITDLRYLEQMIFFKVWSYLHRYKQYVNAYSVEGKFDEQVGRDFPVQSGSEELTILDIQ</sequence>
<dbReference type="InterPro" id="IPR023393">
    <property type="entry name" value="START-like_dom_sf"/>
</dbReference>
<evidence type="ECO:0000313" key="9">
    <source>
        <dbReference type="EMBL" id="KAH7300147.1"/>
    </source>
</evidence>
<dbReference type="GO" id="GO:0005737">
    <property type="term" value="C:cytoplasm"/>
    <property type="evidence" value="ECO:0007669"/>
    <property type="project" value="UniProtKB-SubCell"/>
</dbReference>
<keyword evidence="7" id="KW-0539">Nucleus</keyword>
<evidence type="ECO:0000256" key="2">
    <source>
        <dbReference type="ARBA" id="ARBA00004496"/>
    </source>
</evidence>
<dbReference type="EMBL" id="CM035429">
    <property type="protein sequence ID" value="KAH7300147.1"/>
    <property type="molecule type" value="Genomic_DNA"/>
</dbReference>
<evidence type="ECO:0000313" key="10">
    <source>
        <dbReference type="Proteomes" id="UP000825935"/>
    </source>
</evidence>
<evidence type="ECO:0000256" key="8">
    <source>
        <dbReference type="ARBA" id="ARBA00023272"/>
    </source>
</evidence>
<keyword evidence="5" id="KW-0938">Abscisic acid signaling pathway</keyword>
<comment type="subcellular location">
    <subcellularLocation>
        <location evidence="2">Cytoplasm</location>
    </subcellularLocation>
    <subcellularLocation>
        <location evidence="1">Nucleus</location>
    </subcellularLocation>
</comment>
<dbReference type="GO" id="GO:0005634">
    <property type="term" value="C:nucleus"/>
    <property type="evidence" value="ECO:0007669"/>
    <property type="project" value="UniProtKB-SubCell"/>
</dbReference>
<organism evidence="9 10">
    <name type="scientific">Ceratopteris richardii</name>
    <name type="common">Triangle waterfern</name>
    <dbReference type="NCBI Taxonomy" id="49495"/>
    <lineage>
        <taxon>Eukaryota</taxon>
        <taxon>Viridiplantae</taxon>
        <taxon>Streptophyta</taxon>
        <taxon>Embryophyta</taxon>
        <taxon>Tracheophyta</taxon>
        <taxon>Polypodiopsida</taxon>
        <taxon>Polypodiidae</taxon>
        <taxon>Polypodiales</taxon>
        <taxon>Pteridineae</taxon>
        <taxon>Pteridaceae</taxon>
        <taxon>Parkerioideae</taxon>
        <taxon>Ceratopteris</taxon>
    </lineage>
</organism>
<dbReference type="GO" id="GO:0038023">
    <property type="term" value="F:signaling receptor activity"/>
    <property type="evidence" value="ECO:0007669"/>
    <property type="project" value="TreeGrafter"/>
</dbReference>
<keyword evidence="4" id="KW-0963">Cytoplasm</keyword>
<dbReference type="InterPro" id="IPR050279">
    <property type="entry name" value="Plant_def-hormone_signal"/>
</dbReference>
<reference evidence="9" key="1">
    <citation type="submission" date="2021-08" db="EMBL/GenBank/DDBJ databases">
        <title>WGS assembly of Ceratopteris richardii.</title>
        <authorList>
            <person name="Marchant D.B."/>
            <person name="Chen G."/>
            <person name="Jenkins J."/>
            <person name="Shu S."/>
            <person name="Leebens-Mack J."/>
            <person name="Grimwood J."/>
            <person name="Schmutz J."/>
            <person name="Soltis P."/>
            <person name="Soltis D."/>
            <person name="Chen Z.-H."/>
        </authorList>
    </citation>
    <scope>NUCLEOTIDE SEQUENCE</scope>
    <source>
        <strain evidence="9">Whitten #5841</strain>
        <tissue evidence="9">Leaf</tissue>
    </source>
</reference>
<dbReference type="Pfam" id="PF10604">
    <property type="entry name" value="Polyketide_cyc2"/>
    <property type="match status" value="1"/>
</dbReference>
<keyword evidence="8" id="KW-0650">Protein phosphatase inhibitor</keyword>
<dbReference type="PANTHER" id="PTHR31213">
    <property type="entry name" value="OS08G0374000 PROTEIN-RELATED"/>
    <property type="match status" value="1"/>
</dbReference>
<proteinExistence type="inferred from homology"/>
<evidence type="ECO:0000256" key="5">
    <source>
        <dbReference type="ARBA" id="ARBA00022682"/>
    </source>
</evidence>
<name>A0A8T2RX38_CERRI</name>